<protein>
    <submittedName>
        <fullName evidence="1">Uncharacterized protein</fullName>
    </submittedName>
</protein>
<evidence type="ECO:0000313" key="2">
    <source>
        <dbReference type="Proteomes" id="UP000013085"/>
    </source>
</evidence>
<sequence length="217" mass="26030">MPLVSRGFYIDSREERPYEVETTYQLKYYVSSALISIDYILDPIEEMMRKFENKVQYYRYYVDGLFYFLGLINDRFFCKSNNRDADLQEKKKERVELNRSNYQFTEQDFCILSNKVPRNIIEHLDERNVKTMMESRGVGGFNVIFEDTASEMVTAITSHREFYPYNLDLVNRKMLFYNIQAKADDVHEFDIDILKLQNELRKLQKCVNDFADFVNGY</sequence>
<evidence type="ECO:0000313" key="1">
    <source>
        <dbReference type="EMBL" id="ENZ11471.1"/>
    </source>
</evidence>
<dbReference type="AlphaFoldDB" id="A0A0E2H5P5"/>
<dbReference type="Proteomes" id="UP000013085">
    <property type="component" value="Unassembled WGS sequence"/>
</dbReference>
<name>A0A0E2H5P5_9FIRM</name>
<gene>
    <name evidence="1" type="ORF">HMPREF1090_04026</name>
</gene>
<reference evidence="1 2" key="1">
    <citation type="submission" date="2013-01" db="EMBL/GenBank/DDBJ databases">
        <title>The Genome Sequence of Clostridium clostridioforme 90A8.</title>
        <authorList>
            <consortium name="The Broad Institute Genome Sequencing Platform"/>
            <person name="Earl A."/>
            <person name="Ward D."/>
            <person name="Feldgarden M."/>
            <person name="Gevers D."/>
            <person name="Courvalin P."/>
            <person name="Lambert T."/>
            <person name="Walker B."/>
            <person name="Young S.K."/>
            <person name="Zeng Q."/>
            <person name="Gargeya S."/>
            <person name="Fitzgerald M."/>
            <person name="Haas B."/>
            <person name="Abouelleil A."/>
            <person name="Alvarado L."/>
            <person name="Arachchi H.M."/>
            <person name="Berlin A.M."/>
            <person name="Chapman S.B."/>
            <person name="Dewar J."/>
            <person name="Goldberg J."/>
            <person name="Griggs A."/>
            <person name="Gujja S."/>
            <person name="Hansen M."/>
            <person name="Howarth C."/>
            <person name="Imamovic A."/>
            <person name="Larimer J."/>
            <person name="McCowan C."/>
            <person name="Murphy C."/>
            <person name="Neiman D."/>
            <person name="Pearson M."/>
            <person name="Priest M."/>
            <person name="Roberts A."/>
            <person name="Saif S."/>
            <person name="Shea T."/>
            <person name="Sisk P."/>
            <person name="Sykes S."/>
            <person name="Wortman J."/>
            <person name="Nusbaum C."/>
            <person name="Birren B."/>
        </authorList>
    </citation>
    <scope>NUCLEOTIDE SEQUENCE [LARGE SCALE GENOMIC DNA]</scope>
    <source>
        <strain evidence="1 2">90A8</strain>
    </source>
</reference>
<dbReference type="EMBL" id="AGYR01000043">
    <property type="protein sequence ID" value="ENZ11471.1"/>
    <property type="molecule type" value="Genomic_DNA"/>
</dbReference>
<dbReference type="PATRIC" id="fig|999408.3.peg.4311"/>
<comment type="caution">
    <text evidence="1">The sequence shown here is derived from an EMBL/GenBank/DDBJ whole genome shotgun (WGS) entry which is preliminary data.</text>
</comment>
<organism evidence="1 2">
    <name type="scientific">[Clostridium] clostridioforme 90A8</name>
    <dbReference type="NCBI Taxonomy" id="999408"/>
    <lineage>
        <taxon>Bacteria</taxon>
        <taxon>Bacillati</taxon>
        <taxon>Bacillota</taxon>
        <taxon>Clostridia</taxon>
        <taxon>Lachnospirales</taxon>
        <taxon>Lachnospiraceae</taxon>
        <taxon>Enterocloster</taxon>
    </lineage>
</organism>
<dbReference type="HOGENOM" id="CLU_1270458_0_0_9"/>
<dbReference type="RefSeq" id="WP_002587199.1">
    <property type="nucleotide sequence ID" value="NZ_KB850982.1"/>
</dbReference>
<accession>A0A0E2H5P5</accession>
<proteinExistence type="predicted"/>